<feature type="compositionally biased region" description="Low complexity" evidence="1">
    <location>
        <begin position="9"/>
        <end position="20"/>
    </location>
</feature>
<dbReference type="OrthoDB" id="5544050at2759"/>
<accession>A0A0C3CBK7</accession>
<dbReference type="HOGENOM" id="CLU_128839_0_0_1"/>
<proteinExistence type="predicted"/>
<feature type="compositionally biased region" description="Basic and acidic residues" evidence="1">
    <location>
        <begin position="112"/>
        <end position="135"/>
    </location>
</feature>
<dbReference type="EMBL" id="KN831781">
    <property type="protein sequence ID" value="KIM40996.1"/>
    <property type="molecule type" value="Genomic_DNA"/>
</dbReference>
<name>A0A0C3CBK7_HEBCY</name>
<evidence type="ECO:0000313" key="3">
    <source>
        <dbReference type="Proteomes" id="UP000053424"/>
    </source>
</evidence>
<reference evidence="2 3" key="1">
    <citation type="submission" date="2014-04" db="EMBL/GenBank/DDBJ databases">
        <authorList>
            <consortium name="DOE Joint Genome Institute"/>
            <person name="Kuo A."/>
            <person name="Gay G."/>
            <person name="Dore J."/>
            <person name="Kohler A."/>
            <person name="Nagy L.G."/>
            <person name="Floudas D."/>
            <person name="Copeland A."/>
            <person name="Barry K.W."/>
            <person name="Cichocki N."/>
            <person name="Veneault-Fourrey C."/>
            <person name="LaButti K."/>
            <person name="Lindquist E.A."/>
            <person name="Lipzen A."/>
            <person name="Lundell T."/>
            <person name="Morin E."/>
            <person name="Murat C."/>
            <person name="Sun H."/>
            <person name="Tunlid A."/>
            <person name="Henrissat B."/>
            <person name="Grigoriev I.V."/>
            <person name="Hibbett D.S."/>
            <person name="Martin F."/>
            <person name="Nordberg H.P."/>
            <person name="Cantor M.N."/>
            <person name="Hua S.X."/>
        </authorList>
    </citation>
    <scope>NUCLEOTIDE SEQUENCE [LARGE SCALE GENOMIC DNA]</scope>
    <source>
        <strain evidence="3">h7</strain>
    </source>
</reference>
<protein>
    <submittedName>
        <fullName evidence="2">Uncharacterized protein</fullName>
    </submittedName>
</protein>
<reference evidence="3" key="2">
    <citation type="submission" date="2015-01" db="EMBL/GenBank/DDBJ databases">
        <title>Evolutionary Origins and Diversification of the Mycorrhizal Mutualists.</title>
        <authorList>
            <consortium name="DOE Joint Genome Institute"/>
            <consortium name="Mycorrhizal Genomics Consortium"/>
            <person name="Kohler A."/>
            <person name="Kuo A."/>
            <person name="Nagy L.G."/>
            <person name="Floudas D."/>
            <person name="Copeland A."/>
            <person name="Barry K.W."/>
            <person name="Cichocki N."/>
            <person name="Veneault-Fourrey C."/>
            <person name="LaButti K."/>
            <person name="Lindquist E.A."/>
            <person name="Lipzen A."/>
            <person name="Lundell T."/>
            <person name="Morin E."/>
            <person name="Murat C."/>
            <person name="Riley R."/>
            <person name="Ohm R."/>
            <person name="Sun H."/>
            <person name="Tunlid A."/>
            <person name="Henrissat B."/>
            <person name="Grigoriev I.V."/>
            <person name="Hibbett D.S."/>
            <person name="Martin F."/>
        </authorList>
    </citation>
    <scope>NUCLEOTIDE SEQUENCE [LARGE SCALE GENOMIC DNA]</scope>
    <source>
        <strain evidence="3">h7</strain>
    </source>
</reference>
<sequence length="154" mass="17082">MSPDNSSLPGPAYYSTAPAAPAQPKPQPPQQQRKKTPPGNVFSNDGSFLDRINREMKEGDDKKKKQEALERKKNFADRFKNRGKRPPPPPPTDSADTTPEIEESPYKKTKVTRNDDEGAKRKDGTTAQEKYHKAIESYPTSLKDGGTGVRSLAK</sequence>
<feature type="compositionally biased region" description="Basic and acidic residues" evidence="1">
    <location>
        <begin position="51"/>
        <end position="80"/>
    </location>
</feature>
<evidence type="ECO:0000256" key="1">
    <source>
        <dbReference type="SAM" id="MobiDB-lite"/>
    </source>
</evidence>
<dbReference type="AlphaFoldDB" id="A0A0C3CBK7"/>
<organism evidence="2 3">
    <name type="scientific">Hebeloma cylindrosporum</name>
    <dbReference type="NCBI Taxonomy" id="76867"/>
    <lineage>
        <taxon>Eukaryota</taxon>
        <taxon>Fungi</taxon>
        <taxon>Dikarya</taxon>
        <taxon>Basidiomycota</taxon>
        <taxon>Agaricomycotina</taxon>
        <taxon>Agaricomycetes</taxon>
        <taxon>Agaricomycetidae</taxon>
        <taxon>Agaricales</taxon>
        <taxon>Agaricineae</taxon>
        <taxon>Hymenogastraceae</taxon>
        <taxon>Hebeloma</taxon>
    </lineage>
</organism>
<keyword evidence="3" id="KW-1185">Reference proteome</keyword>
<feature type="region of interest" description="Disordered" evidence="1">
    <location>
        <begin position="1"/>
        <end position="154"/>
    </location>
</feature>
<gene>
    <name evidence="2" type="ORF">M413DRAFT_157741</name>
</gene>
<evidence type="ECO:0000313" key="2">
    <source>
        <dbReference type="EMBL" id="KIM40996.1"/>
    </source>
</evidence>
<dbReference type="Proteomes" id="UP000053424">
    <property type="component" value="Unassembled WGS sequence"/>
</dbReference>